<dbReference type="EMBL" id="DRQG01000076">
    <property type="protein sequence ID" value="HGY55641.1"/>
    <property type="molecule type" value="Genomic_DNA"/>
</dbReference>
<reference evidence="2" key="1">
    <citation type="journal article" date="2020" name="mSystems">
        <title>Genome- and Community-Level Interaction Insights into Carbon Utilization and Element Cycling Functions of Hydrothermarchaeota in Hydrothermal Sediment.</title>
        <authorList>
            <person name="Zhou Z."/>
            <person name="Liu Y."/>
            <person name="Xu W."/>
            <person name="Pan J."/>
            <person name="Luo Z.H."/>
            <person name="Li M."/>
        </authorList>
    </citation>
    <scope>NUCLEOTIDE SEQUENCE [LARGE SCALE GENOMIC DNA]</scope>
    <source>
        <strain evidence="2">HyVt-577</strain>
    </source>
</reference>
<dbReference type="SUPFAM" id="SSF51445">
    <property type="entry name" value="(Trans)glycosidases"/>
    <property type="match status" value="1"/>
</dbReference>
<dbReference type="NCBIfam" id="TIGR04183">
    <property type="entry name" value="Por_Secre_tail"/>
    <property type="match status" value="1"/>
</dbReference>
<comment type="caution">
    <text evidence="2">The sequence shown here is derived from an EMBL/GenBank/DDBJ whole genome shotgun (WGS) entry which is preliminary data.</text>
</comment>
<proteinExistence type="predicted"/>
<evidence type="ECO:0000256" key="1">
    <source>
        <dbReference type="SAM" id="SignalP"/>
    </source>
</evidence>
<dbReference type="Gene3D" id="2.60.40.4070">
    <property type="match status" value="1"/>
</dbReference>
<dbReference type="InterPro" id="IPR017853">
    <property type="entry name" value="GH"/>
</dbReference>
<keyword evidence="1" id="KW-0732">Signal</keyword>
<gene>
    <name evidence="2" type="ORF">ENK44_08075</name>
</gene>
<name>A0A7V4U092_CALAY</name>
<dbReference type="Gene3D" id="3.20.20.80">
    <property type="entry name" value="Glycosidases"/>
    <property type="match status" value="2"/>
</dbReference>
<organism evidence="2">
    <name type="scientific">Caldithrix abyssi</name>
    <dbReference type="NCBI Taxonomy" id="187145"/>
    <lineage>
        <taxon>Bacteria</taxon>
        <taxon>Pseudomonadati</taxon>
        <taxon>Calditrichota</taxon>
        <taxon>Calditrichia</taxon>
        <taxon>Calditrichales</taxon>
        <taxon>Calditrichaceae</taxon>
        <taxon>Caldithrix</taxon>
    </lineage>
</organism>
<protein>
    <submittedName>
        <fullName evidence="2">T9SS type A sorting domain-containing protein</fullName>
    </submittedName>
</protein>
<evidence type="ECO:0000313" key="2">
    <source>
        <dbReference type="EMBL" id="HGY55641.1"/>
    </source>
</evidence>
<dbReference type="InterPro" id="IPR026444">
    <property type="entry name" value="Secre_tail"/>
</dbReference>
<sequence length="1502" mass="169110">MLKNKILFKIIFLLFMFNLPLFANGTQQMTIRLNGHEYQVDDIFSKKVKEMYNNQKTKIRQDIRDEILSSQPDASLDLKDITLPADISVNYYFNTSNHQDTLIAFLDDIYINFILGACSFDSKFDLKIKYIMSNVIDSSAYKVKFNFNSTKVSDFHMDGEPRKWYQFWNWIVCPAYEWLIKNFGNVEGKIEKQTSKALIDTTFKVLDFADLADGTPVPQSEVQALENSFPMSGSLKADLNNGLIIEVNFMEGENGRYAALVPDPVPQDHQLDIGGIAFLEHNLQKGYEWQNWNVEQRIDAAFDKMIEHGITGCRVEARWDKIQRSSEVVLGKDPSQVNDTEIDNLINNGASEWGVLDYILNKAKEKGIIIFMAVGIGHQDRPPGTPSALNASMAPDNSGNFNTENGKYVPVNANDYLYNLKLYSSAVVRKFANQVGVWQIENELNAARYAESFNWWRKGNLWKDDQTGGFQDKVWNTLVNVVHNEDPRSKITHDFHMFDIVDRLERWANDVDIIGVNFYPNQLFAYPVLGFAIGEYVWATRRVLKGLGMADKPVWVTETGYPALTTNTAPDPYSVNNDVKFFSEERQQQYITDAVSSSIENGASAFYYFSLTTQENDGTSDDPSMNKYIRYAGLIRNTSSNNEKQALVPFGSQYVANYPGIGKTRFVNRYGSENIGGQVSLKGEFDFMASGDTTWLVKNLKHTARTELEKTVHNGTKIKHHDWDGIISNWKMDNTNFSTFSDFEEHNAKFKETNTGVITIKNNLISAGGSDKGKIQFRDPWYVENETQPDIFKEYSSPFTPGGGDYAYYDGIFLSQSYLEAAHYSVKASSVQTVKFHNEDITWYFQNWAGTNVDFESSDNAMTGVKFNTANCEIKANYKGHLASSVARATGYNNGRRMARLNSNDLYMVYEDGSQIWFTSSSDGGASWQKDERIYAYYPQTNPAVSVNSNGISPSVHVVYETLVPKGSDYAHVITYQHKGENGWEAPEYLDGYFGTTTWIGGEGERPVIVSESWDNIYIAWRDKSSGKIKVIYKSPSNGWSPIRELGGTNGYPVIGRTASGTRKTKIIWSDGNDIKYTECEYTGSYWMTYSTYNMTGWMSYSNDKNPTMSIDANGIAHVSWEAEHNGYGSRDILYQKYDVSNGISPSGSLYSIYATYLSNELGNASIAYDQNISLPVTVFYQSNGNIERVRGTGNGNGWSQKSYSGGRYPSISRHSSDGAVWTKYNDAPYILTTDYTSGALNKTGDAASSAEKPLTALKRFDFQMPLNRPDSLAFVSLRLNSMYVNGESLTFSDALKSQKLELKGSDYIEIDWDVMLKDLPVLENNNDILLEVNFESTEGKKTLERYTVNDIIELDNGNGTSGFFYSSVGSERGAIVIDFGEIKPMVVTVLEARESATPFFEKQGIEQNEEPVPNAYYLNANYPNPFNPITHIAFGLPQSVPVRLEVFNLSGQRVALLVDKTLAAGRYDVAFDGSGLASGTYIYRLRAGNAFVQSRKLLLVK</sequence>
<feature type="signal peptide" evidence="1">
    <location>
        <begin position="1"/>
        <end position="23"/>
    </location>
</feature>
<dbReference type="Proteomes" id="UP000885779">
    <property type="component" value="Unassembled WGS sequence"/>
</dbReference>
<feature type="chain" id="PRO_5030926009" evidence="1">
    <location>
        <begin position="24"/>
        <end position="1502"/>
    </location>
</feature>
<accession>A0A7V4U092</accession>